<reference evidence="10 11" key="1">
    <citation type="submission" date="2019-08" db="EMBL/GenBank/DDBJ databases">
        <title>Genome of Phaeodactylibacter luteus.</title>
        <authorList>
            <person name="Bowman J.P."/>
        </authorList>
    </citation>
    <scope>NUCLEOTIDE SEQUENCE [LARGE SCALE GENOMIC DNA]</scope>
    <source>
        <strain evidence="10 11">KCTC 42180</strain>
    </source>
</reference>
<dbReference type="PROSITE" id="PS52035">
    <property type="entry name" value="PEPTIDASE_M14"/>
    <property type="match status" value="1"/>
</dbReference>
<gene>
    <name evidence="10" type="ORF">FRY97_13950</name>
</gene>
<keyword evidence="4" id="KW-0378">Hydrolase</keyword>
<feature type="chain" id="PRO_5023145230" evidence="8">
    <location>
        <begin position="20"/>
        <end position="836"/>
    </location>
</feature>
<comment type="caution">
    <text evidence="10">The sequence shown here is derived from an EMBL/GenBank/DDBJ whole genome shotgun (WGS) entry which is preliminary data.</text>
</comment>
<dbReference type="GO" id="GO:0005615">
    <property type="term" value="C:extracellular space"/>
    <property type="evidence" value="ECO:0007669"/>
    <property type="project" value="TreeGrafter"/>
</dbReference>
<keyword evidence="10" id="KW-0121">Carboxypeptidase</keyword>
<dbReference type="GO" id="GO:0006508">
    <property type="term" value="P:proteolysis"/>
    <property type="evidence" value="ECO:0007669"/>
    <property type="project" value="UniProtKB-KW"/>
</dbReference>
<evidence type="ECO:0000256" key="7">
    <source>
        <dbReference type="PROSITE-ProRule" id="PRU01379"/>
    </source>
</evidence>
<comment type="cofactor">
    <cofactor evidence="1">
        <name>Zn(2+)</name>
        <dbReference type="ChEBI" id="CHEBI:29105"/>
    </cofactor>
</comment>
<feature type="domain" description="Peptidase M14" evidence="9">
    <location>
        <begin position="37"/>
        <end position="349"/>
    </location>
</feature>
<dbReference type="PANTHER" id="PTHR11705:SF143">
    <property type="entry name" value="SLL0236 PROTEIN"/>
    <property type="match status" value="1"/>
</dbReference>
<evidence type="ECO:0000256" key="5">
    <source>
        <dbReference type="ARBA" id="ARBA00022833"/>
    </source>
</evidence>
<dbReference type="SMART" id="SM00631">
    <property type="entry name" value="Zn_pept"/>
    <property type="match status" value="1"/>
</dbReference>
<dbReference type="Proteomes" id="UP000321580">
    <property type="component" value="Unassembled WGS sequence"/>
</dbReference>
<dbReference type="Gene3D" id="3.40.50.880">
    <property type="match status" value="1"/>
</dbReference>
<dbReference type="GO" id="GO:0004181">
    <property type="term" value="F:metallocarboxypeptidase activity"/>
    <property type="evidence" value="ECO:0007669"/>
    <property type="project" value="InterPro"/>
</dbReference>
<dbReference type="OrthoDB" id="9758209at2"/>
<evidence type="ECO:0000313" key="10">
    <source>
        <dbReference type="EMBL" id="TXB62501.1"/>
    </source>
</evidence>
<proteinExistence type="inferred from homology"/>
<dbReference type="InterPro" id="IPR029062">
    <property type="entry name" value="Class_I_gatase-like"/>
</dbReference>
<evidence type="ECO:0000256" key="2">
    <source>
        <dbReference type="ARBA" id="ARBA00005988"/>
    </source>
</evidence>
<keyword evidence="8" id="KW-0732">Signal</keyword>
<dbReference type="PANTHER" id="PTHR11705">
    <property type="entry name" value="PROTEASE FAMILY M14 CARBOXYPEPTIDASE A,B"/>
    <property type="match status" value="1"/>
</dbReference>
<sequence>MYRFLLALLAAGLPALAMAQLLSPSEFLPHEHGEQFTPHHLVVAYARHVADNSPRVQLQEYGATPEGRPLILLTISSEENLARIQDIRTANLQRAGMLPGTPAPELNQPVVWLSFGVHGNEAGGTESSMSTLYELAREDRADIKEWLSSTVVLLDPSLNPDGYDRYTQWYRRVAPKANTPEPHTLEHQEPWPGGRVNHYLFDLNRDWAWQTQPESRQRLALYQQWLPHVHVDVHEQYPDNPYYFAPAAAPYHEHITDWQAEFQMKAGQNHASHFDKQGWLYFTREVFDLLYPSYGDTYPTFNGSIGMTHEQAGHGISGRGILMENGDTLTLQDRIDHHTVAALSTVEVAYNNREKLLSSFSAYFKKAAEGTVGQFQSFVISKDNPQGKIKSLLDLLDRNQIRYGTATQAREIKGYDYRAGGNGSYQVKEGDLVIPSAQPMSTLVQVLFEPEPALEDSLTYDITAWALPFAYGLKAVASDSKVPQAEGFTLAPLVSNTNGNSQPAYAYLYPWQSFSDARFLSAAMKAGLKPRLATGRFELEGQAYPAGSIAFTRADNRKLGEAFDTRILALAEKHQQPITPVYTGFSDAGFDLGSESMSFIDMPKTALLTGPSTNANSFGEAWHYFEQSLDYPVFLISAEDISSEVLSHYDVVVMPEGRYAFSESQQGALGEWMRRGGRVIAIGRAVGAFAGQQGFSLAAKRPEQEEAAAGQRLLPYAGQARRSITNYVPGAIFKTQLDTTHPLAFGLGSHYYSLKTSSSAFELLDRGWNAGYLSEEATPIGFAGAKAVENLKGSLVFGIENQGRGGVVYLVDNPLFRGFWEEGKLLFANALFFSQN</sequence>
<dbReference type="SUPFAM" id="SSF53187">
    <property type="entry name" value="Zn-dependent exopeptidases"/>
    <property type="match status" value="1"/>
</dbReference>
<comment type="similarity">
    <text evidence="2 7">Belongs to the peptidase M14 family.</text>
</comment>
<keyword evidence="6" id="KW-0482">Metalloprotease</keyword>
<dbReference type="InterPro" id="IPR000834">
    <property type="entry name" value="Peptidase_M14"/>
</dbReference>
<evidence type="ECO:0000256" key="6">
    <source>
        <dbReference type="ARBA" id="ARBA00023049"/>
    </source>
</evidence>
<evidence type="ECO:0000313" key="11">
    <source>
        <dbReference type="Proteomes" id="UP000321580"/>
    </source>
</evidence>
<dbReference type="EMBL" id="VOOR01000029">
    <property type="protein sequence ID" value="TXB62501.1"/>
    <property type="molecule type" value="Genomic_DNA"/>
</dbReference>
<feature type="active site" description="Proton donor/acceptor" evidence="7">
    <location>
        <position position="324"/>
    </location>
</feature>
<dbReference type="GO" id="GO:0008270">
    <property type="term" value="F:zinc ion binding"/>
    <property type="evidence" value="ECO:0007669"/>
    <property type="project" value="InterPro"/>
</dbReference>
<dbReference type="Pfam" id="PF00246">
    <property type="entry name" value="Peptidase_M14"/>
    <property type="match status" value="1"/>
</dbReference>
<keyword evidence="3" id="KW-0645">Protease</keyword>
<evidence type="ECO:0000256" key="4">
    <source>
        <dbReference type="ARBA" id="ARBA00022801"/>
    </source>
</evidence>
<keyword evidence="5" id="KW-0862">Zinc</keyword>
<organism evidence="10 11">
    <name type="scientific">Phaeodactylibacter luteus</name>
    <dbReference type="NCBI Taxonomy" id="1564516"/>
    <lineage>
        <taxon>Bacteria</taxon>
        <taxon>Pseudomonadati</taxon>
        <taxon>Bacteroidota</taxon>
        <taxon>Saprospiria</taxon>
        <taxon>Saprospirales</taxon>
        <taxon>Haliscomenobacteraceae</taxon>
        <taxon>Phaeodactylibacter</taxon>
    </lineage>
</organism>
<dbReference type="AlphaFoldDB" id="A0A5C6RJJ2"/>
<dbReference type="Gene3D" id="3.40.630.10">
    <property type="entry name" value="Zn peptidases"/>
    <property type="match status" value="1"/>
</dbReference>
<name>A0A5C6RJJ2_9BACT</name>
<accession>A0A5C6RJJ2</accession>
<evidence type="ECO:0000259" key="9">
    <source>
        <dbReference type="PROSITE" id="PS52035"/>
    </source>
</evidence>
<dbReference type="SUPFAM" id="SSF52317">
    <property type="entry name" value="Class I glutamine amidotransferase-like"/>
    <property type="match status" value="1"/>
</dbReference>
<evidence type="ECO:0000256" key="8">
    <source>
        <dbReference type="SAM" id="SignalP"/>
    </source>
</evidence>
<protein>
    <submittedName>
        <fullName evidence="10">Zinc carboxypeptidase</fullName>
    </submittedName>
</protein>
<keyword evidence="11" id="KW-1185">Reference proteome</keyword>
<feature type="signal peptide" evidence="8">
    <location>
        <begin position="1"/>
        <end position="19"/>
    </location>
</feature>
<evidence type="ECO:0000256" key="1">
    <source>
        <dbReference type="ARBA" id="ARBA00001947"/>
    </source>
</evidence>
<evidence type="ECO:0000256" key="3">
    <source>
        <dbReference type="ARBA" id="ARBA00022670"/>
    </source>
</evidence>